<organism evidence="1 2">
    <name type="scientific">Kibdelosporangium phytohabitans</name>
    <dbReference type="NCBI Taxonomy" id="860235"/>
    <lineage>
        <taxon>Bacteria</taxon>
        <taxon>Bacillati</taxon>
        <taxon>Actinomycetota</taxon>
        <taxon>Actinomycetes</taxon>
        <taxon>Pseudonocardiales</taxon>
        <taxon>Pseudonocardiaceae</taxon>
        <taxon>Kibdelosporangium</taxon>
    </lineage>
</organism>
<evidence type="ECO:0000313" key="2">
    <source>
        <dbReference type="Proteomes" id="UP000063699"/>
    </source>
</evidence>
<evidence type="ECO:0000313" key="1">
    <source>
        <dbReference type="EMBL" id="ALG08398.1"/>
    </source>
</evidence>
<keyword evidence="2" id="KW-1185">Reference proteome</keyword>
<sequence length="67" mass="7158">MADELKRLLRGTATEQDTLGLVAVATGGLSTGDLAHLTREPEWEISDRLRTVTGRSFATRASQATGT</sequence>
<reference evidence="1 2" key="1">
    <citation type="submission" date="2015-07" db="EMBL/GenBank/DDBJ databases">
        <title>Genome sequencing of Kibdelosporangium phytohabitans.</title>
        <authorList>
            <person name="Qin S."/>
            <person name="Xing K."/>
        </authorList>
    </citation>
    <scope>NUCLEOTIDE SEQUENCE [LARGE SCALE GENOMIC DNA]</scope>
    <source>
        <strain evidence="1 2">KLBMP1111</strain>
    </source>
</reference>
<dbReference type="EMBL" id="CP012752">
    <property type="protein sequence ID" value="ALG08398.1"/>
    <property type="molecule type" value="Genomic_DNA"/>
</dbReference>
<gene>
    <name evidence="1" type="ORF">AOZ06_17095</name>
</gene>
<accession>A0A0N9HTV4</accession>
<dbReference type="RefSeq" id="WP_054290305.1">
    <property type="nucleotide sequence ID" value="NZ_CP012752.1"/>
</dbReference>
<dbReference type="STRING" id="860235.AOZ06_17095"/>
<protein>
    <submittedName>
        <fullName evidence="1">Uncharacterized protein</fullName>
    </submittedName>
</protein>
<dbReference type="OrthoDB" id="3261206at2"/>
<proteinExistence type="predicted"/>
<dbReference type="Proteomes" id="UP000063699">
    <property type="component" value="Chromosome"/>
</dbReference>
<dbReference type="AlphaFoldDB" id="A0A0N9HTV4"/>
<name>A0A0N9HTV4_9PSEU</name>
<dbReference type="KEGG" id="kphy:AOZ06_17095"/>